<sequence length="97" mass="10774">MDLHDPTAPASPLRRSVRPRPSSTIAAHFGVLRAAMHSLFPSRMPDVCVHCGGDQVSDIVKNAERQGKAAGRTKTTHRSSTYFCAKSRCFARRHCRR</sequence>
<keyword evidence="3" id="KW-1185">Reference proteome</keyword>
<feature type="compositionally biased region" description="Low complexity" evidence="1">
    <location>
        <begin position="10"/>
        <end position="21"/>
    </location>
</feature>
<evidence type="ECO:0000313" key="2">
    <source>
        <dbReference type="EMBL" id="KAJ3646843.1"/>
    </source>
</evidence>
<dbReference type="Proteomes" id="UP001168821">
    <property type="component" value="Unassembled WGS sequence"/>
</dbReference>
<comment type="caution">
    <text evidence="2">The sequence shown here is derived from an EMBL/GenBank/DDBJ whole genome shotgun (WGS) entry which is preliminary data.</text>
</comment>
<proteinExistence type="predicted"/>
<feature type="region of interest" description="Disordered" evidence="1">
    <location>
        <begin position="1"/>
        <end position="21"/>
    </location>
</feature>
<dbReference type="EMBL" id="JALNTZ010000007">
    <property type="protein sequence ID" value="KAJ3646843.1"/>
    <property type="molecule type" value="Genomic_DNA"/>
</dbReference>
<organism evidence="2 3">
    <name type="scientific">Zophobas morio</name>
    <dbReference type="NCBI Taxonomy" id="2755281"/>
    <lineage>
        <taxon>Eukaryota</taxon>
        <taxon>Metazoa</taxon>
        <taxon>Ecdysozoa</taxon>
        <taxon>Arthropoda</taxon>
        <taxon>Hexapoda</taxon>
        <taxon>Insecta</taxon>
        <taxon>Pterygota</taxon>
        <taxon>Neoptera</taxon>
        <taxon>Endopterygota</taxon>
        <taxon>Coleoptera</taxon>
        <taxon>Polyphaga</taxon>
        <taxon>Cucujiformia</taxon>
        <taxon>Tenebrionidae</taxon>
        <taxon>Zophobas</taxon>
    </lineage>
</organism>
<dbReference type="AlphaFoldDB" id="A0AA38HYH5"/>
<protein>
    <submittedName>
        <fullName evidence="2">Uncharacterized protein</fullName>
    </submittedName>
</protein>
<accession>A0AA38HYH5</accession>
<evidence type="ECO:0000313" key="3">
    <source>
        <dbReference type="Proteomes" id="UP001168821"/>
    </source>
</evidence>
<evidence type="ECO:0000256" key="1">
    <source>
        <dbReference type="SAM" id="MobiDB-lite"/>
    </source>
</evidence>
<name>A0AA38HYH5_9CUCU</name>
<gene>
    <name evidence="2" type="ORF">Zmor_024412</name>
</gene>
<reference evidence="2" key="1">
    <citation type="journal article" date="2023" name="G3 (Bethesda)">
        <title>Whole genome assemblies of Zophobas morio and Tenebrio molitor.</title>
        <authorList>
            <person name="Kaur S."/>
            <person name="Stinson S.A."/>
            <person name="diCenzo G.C."/>
        </authorList>
    </citation>
    <scope>NUCLEOTIDE SEQUENCE</scope>
    <source>
        <strain evidence="2">QUZm001</strain>
    </source>
</reference>